<comment type="subcellular location">
    <subcellularLocation>
        <location evidence="1">Cytoplasm</location>
    </subcellularLocation>
</comment>
<dbReference type="Pfam" id="PF14429">
    <property type="entry name" value="DOCK-C2"/>
    <property type="match status" value="1"/>
</dbReference>
<feature type="domain" description="C2 DOCK-type" evidence="4">
    <location>
        <begin position="444"/>
        <end position="517"/>
    </location>
</feature>
<dbReference type="InterPro" id="IPR042455">
    <property type="entry name" value="DOCK_N_sub1"/>
</dbReference>
<dbReference type="Gene3D" id="1.20.1270.350">
    <property type="entry name" value="Dedicator of cytokinesis N-terminal subdomain"/>
    <property type="match status" value="1"/>
</dbReference>
<evidence type="ECO:0000259" key="4">
    <source>
        <dbReference type="PROSITE" id="PS51650"/>
    </source>
</evidence>
<dbReference type="Gene3D" id="2.60.40.150">
    <property type="entry name" value="C2 domain"/>
    <property type="match status" value="1"/>
</dbReference>
<name>A0ABN9KW09_9NEOB</name>
<evidence type="ECO:0000256" key="2">
    <source>
        <dbReference type="ARBA" id="ARBA00022490"/>
    </source>
</evidence>
<dbReference type="PANTHER" id="PTHR45653">
    <property type="entry name" value="DEDICATOR OF CYTOKINESIS"/>
    <property type="match status" value="1"/>
</dbReference>
<dbReference type="PROSITE" id="PS51650">
    <property type="entry name" value="C2_DOCK"/>
    <property type="match status" value="1"/>
</dbReference>
<keyword evidence="2" id="KW-0963">Cytoplasm</keyword>
<dbReference type="EMBL" id="CAUEEQ010003991">
    <property type="protein sequence ID" value="CAJ0926411.1"/>
    <property type="molecule type" value="Genomic_DNA"/>
</dbReference>
<proteinExistence type="inferred from homology"/>
<sequence>MKDLKKCLSKYLNGKGIFPTTYIHVKEVTDGKGHHEPSAPSELPLVQELTITLREWAVLWHSLYVVSFGLTVPPTYIGLPFYNLVAIFLRPMQQNLREQFLQIQDLMTQIMDWRSQIMSGTLPKDDLAELRKKVTAKIDYGNRLLGLDLVVRDENGNILDPDETSVIALFRSHETASWRIEERIQEEQSQLQPPDCRSPAMLHLAHTYSLYVNLKNFVCNMGEDAELLMCLYDPDSSHFISENYLVRWSSSGMPKEIEKLNNLQAVFTDLSSLDLIRPRISLVCQIVRVGHMEMKDGKKHTFGLRRPFGVAGVNLIFQNWLLSDNTLMDISDVIHGKVDDEEKQHFVPYHPMAKENYISQRPLIMSPLSSSRVLAENEPLTTIYNKVIAAKEVSHKGQGLWISLKLLPGDLNQVQKEYSHLVDRSTAVARKMGFPEIILPGDVRNDIYITLIQGEFDKGKKKTQKNVEVTVSVHDQDGNLLEKAIIPGAGQDGLPEYKSVVYYQVKQPSWYETVKGQ</sequence>
<evidence type="ECO:0000313" key="5">
    <source>
        <dbReference type="EMBL" id="CAJ0926411.1"/>
    </source>
</evidence>
<dbReference type="Pfam" id="PF16172">
    <property type="entry name" value="DOCK_N"/>
    <property type="match status" value="2"/>
</dbReference>
<comment type="caution">
    <text evidence="5">The sequence shown here is derived from an EMBL/GenBank/DDBJ whole genome shotgun (WGS) entry which is preliminary data.</text>
</comment>
<dbReference type="PANTHER" id="PTHR45653:SF3">
    <property type="entry name" value="DEDICATOR OF CYTOKINESIS PROTEIN 5"/>
    <property type="match status" value="1"/>
</dbReference>
<evidence type="ECO:0000256" key="3">
    <source>
        <dbReference type="PROSITE-ProRule" id="PRU00983"/>
    </source>
</evidence>
<dbReference type="InterPro" id="IPR035892">
    <property type="entry name" value="C2_domain_sf"/>
</dbReference>
<dbReference type="Proteomes" id="UP001176940">
    <property type="component" value="Unassembled WGS sequence"/>
</dbReference>
<dbReference type="InterPro" id="IPR027007">
    <property type="entry name" value="C2_DOCK-type_domain"/>
</dbReference>
<evidence type="ECO:0000256" key="1">
    <source>
        <dbReference type="ARBA" id="ARBA00004496"/>
    </source>
</evidence>
<comment type="similarity">
    <text evidence="3">Belongs to the DOCK family.</text>
</comment>
<protein>
    <recommendedName>
        <fullName evidence="4">C2 DOCK-type domain-containing protein</fullName>
    </recommendedName>
</protein>
<organism evidence="5 6">
    <name type="scientific">Ranitomeya imitator</name>
    <name type="common">mimic poison frog</name>
    <dbReference type="NCBI Taxonomy" id="111125"/>
    <lineage>
        <taxon>Eukaryota</taxon>
        <taxon>Metazoa</taxon>
        <taxon>Chordata</taxon>
        <taxon>Craniata</taxon>
        <taxon>Vertebrata</taxon>
        <taxon>Euteleostomi</taxon>
        <taxon>Amphibia</taxon>
        <taxon>Batrachia</taxon>
        <taxon>Anura</taxon>
        <taxon>Neobatrachia</taxon>
        <taxon>Hyloidea</taxon>
        <taxon>Dendrobatidae</taxon>
        <taxon>Dendrobatinae</taxon>
        <taxon>Ranitomeya</taxon>
    </lineage>
</organism>
<evidence type="ECO:0000313" key="6">
    <source>
        <dbReference type="Proteomes" id="UP001176940"/>
    </source>
</evidence>
<gene>
    <name evidence="5" type="ORF">RIMI_LOCUS2775050</name>
</gene>
<keyword evidence="6" id="KW-1185">Reference proteome</keyword>
<accession>A0ABN9KW09</accession>
<dbReference type="InterPro" id="IPR032376">
    <property type="entry name" value="DOCK_N"/>
</dbReference>
<reference evidence="5" key="1">
    <citation type="submission" date="2023-07" db="EMBL/GenBank/DDBJ databases">
        <authorList>
            <person name="Stuckert A."/>
        </authorList>
    </citation>
    <scope>NUCLEOTIDE SEQUENCE</scope>
</reference>
<dbReference type="InterPro" id="IPR026791">
    <property type="entry name" value="DOCK"/>
</dbReference>